<protein>
    <submittedName>
        <fullName evidence="2">Hypothetical_protein</fullName>
    </submittedName>
</protein>
<evidence type="ECO:0000313" key="3">
    <source>
        <dbReference type="Proteomes" id="UP001642409"/>
    </source>
</evidence>
<name>A0AA86UT42_9EUKA</name>
<gene>
    <name evidence="1" type="ORF">HINF_LOCUS58260</name>
    <name evidence="2" type="ORF">HINF_LOCUS69770</name>
</gene>
<dbReference type="AlphaFoldDB" id="A0AA86UT42"/>
<dbReference type="Proteomes" id="UP001642409">
    <property type="component" value="Unassembled WGS sequence"/>
</dbReference>
<sequence length="539" mass="62790">MPYIIKSEENRYLVIQWTNNKYQSYNKSSLQESYDFIYINGSYYSQFEDFEILRKSTRISISNCKIDLSLLNRSFDNLSLHKCICDKNISNLLQVTDLQINGSMCKVSQLQELTQCCMFIDINSIHQNEFDYWNCDQLQCQLIHLCINNYQINVSNLAGNWQLVSLYQCQLSSSGINTKFSTKQLEVTFDEQTDLSCLNQIECEEIGIYAAAKDFNYKYDLSLQLKSKLSYSTIDNFVCDVTNFADCFTELELVNCKFIGVFNSHLSKLQTLNIIISDETKLDLHSLFEIKLPFLKIFIQDIAVKQLDLLLCKPNILQFTGCSLNLKVLEGQWSQIVIDKCLIDNADCQISADKVQIIDSGSNFHCFRANKITLCQIQSITAFPSASRLQIVKSTVNIFQTNKTVQKLQIVNSKIKHFSLKQMRNLLNVQFSKQNSDYFSKTKNSNLNKFIQNKNKLLKLNRKNDHRIQDQKWKKKMNETKRVLVYSQLTKSWEQLNQINQLQNESFLQFVSCQQFNLQQRGTCNLRTLFMVCIIQFIK</sequence>
<evidence type="ECO:0000313" key="2">
    <source>
        <dbReference type="EMBL" id="CAL6098784.1"/>
    </source>
</evidence>
<dbReference type="EMBL" id="CATOUU010001077">
    <property type="protein sequence ID" value="CAI9970615.1"/>
    <property type="molecule type" value="Genomic_DNA"/>
</dbReference>
<organism evidence="1">
    <name type="scientific">Hexamita inflata</name>
    <dbReference type="NCBI Taxonomy" id="28002"/>
    <lineage>
        <taxon>Eukaryota</taxon>
        <taxon>Metamonada</taxon>
        <taxon>Diplomonadida</taxon>
        <taxon>Hexamitidae</taxon>
        <taxon>Hexamitinae</taxon>
        <taxon>Hexamita</taxon>
    </lineage>
</organism>
<comment type="caution">
    <text evidence="1">The sequence shown here is derived from an EMBL/GenBank/DDBJ whole genome shotgun (WGS) entry which is preliminary data.</text>
</comment>
<reference evidence="1" key="1">
    <citation type="submission" date="2023-06" db="EMBL/GenBank/DDBJ databases">
        <authorList>
            <person name="Kurt Z."/>
        </authorList>
    </citation>
    <scope>NUCLEOTIDE SEQUENCE</scope>
</reference>
<keyword evidence="3" id="KW-1185">Reference proteome</keyword>
<accession>A0AA86UT42</accession>
<reference evidence="2 3" key="2">
    <citation type="submission" date="2024-07" db="EMBL/GenBank/DDBJ databases">
        <authorList>
            <person name="Akdeniz Z."/>
        </authorList>
    </citation>
    <scope>NUCLEOTIDE SEQUENCE [LARGE SCALE GENOMIC DNA]</scope>
</reference>
<evidence type="ECO:0000313" key="1">
    <source>
        <dbReference type="EMBL" id="CAI9970615.1"/>
    </source>
</evidence>
<dbReference type="EMBL" id="CAXDID020000513">
    <property type="protein sequence ID" value="CAL6098784.1"/>
    <property type="molecule type" value="Genomic_DNA"/>
</dbReference>
<proteinExistence type="predicted"/>